<protein>
    <submittedName>
        <fullName evidence="2">Helix-turn-helix domain-containing protein</fullName>
    </submittedName>
</protein>
<dbReference type="AlphaFoldDB" id="A0A926ICW0"/>
<evidence type="ECO:0000313" key="3">
    <source>
        <dbReference type="Proteomes" id="UP000623678"/>
    </source>
</evidence>
<dbReference type="InterPro" id="IPR036390">
    <property type="entry name" value="WH_DNA-bd_sf"/>
</dbReference>
<dbReference type="RefSeq" id="WP_087272026.1">
    <property type="nucleotide sequence ID" value="NZ_JACRTD010000005.1"/>
</dbReference>
<dbReference type="InterPro" id="IPR036388">
    <property type="entry name" value="WH-like_DNA-bd_sf"/>
</dbReference>
<proteinExistence type="predicted"/>
<dbReference type="Proteomes" id="UP000623678">
    <property type="component" value="Unassembled WGS sequence"/>
</dbReference>
<evidence type="ECO:0000313" key="2">
    <source>
        <dbReference type="EMBL" id="MBC8585612.1"/>
    </source>
</evidence>
<dbReference type="Pfam" id="PF13730">
    <property type="entry name" value="HTH_36"/>
    <property type="match status" value="1"/>
</dbReference>
<dbReference type="Gene3D" id="1.10.10.10">
    <property type="entry name" value="Winged helix-like DNA-binding domain superfamily/Winged helix DNA-binding domain"/>
    <property type="match status" value="1"/>
</dbReference>
<dbReference type="EMBL" id="JACRTD010000005">
    <property type="protein sequence ID" value="MBC8585612.1"/>
    <property type="molecule type" value="Genomic_DNA"/>
</dbReference>
<dbReference type="SUPFAM" id="SSF46785">
    <property type="entry name" value="Winged helix' DNA-binding domain"/>
    <property type="match status" value="1"/>
</dbReference>
<name>A0A926ICW0_9FIRM</name>
<feature type="compositionally biased region" description="Polar residues" evidence="1">
    <location>
        <begin position="74"/>
        <end position="85"/>
    </location>
</feature>
<gene>
    <name evidence="2" type="ORF">H8705_08455</name>
</gene>
<comment type="caution">
    <text evidence="2">The sequence shown here is derived from an EMBL/GenBank/DDBJ whole genome shotgun (WGS) entry which is preliminary data.</text>
</comment>
<keyword evidence="3" id="KW-1185">Reference proteome</keyword>
<accession>A0A926ICW0</accession>
<feature type="region of interest" description="Disordered" evidence="1">
    <location>
        <begin position="62"/>
        <end position="85"/>
    </location>
</feature>
<sequence length="85" mass="9701">MSYFGTIYADTELPSRAKAVYMYLRDRSDAEGKCWPGIKTIASDMKLSRSTVKRALHDLEQHGYLQKDSRHRPNGSSTSNLYTVK</sequence>
<organism evidence="2 3">
    <name type="scientific">Youxingia wuxianensis</name>
    <dbReference type="NCBI Taxonomy" id="2763678"/>
    <lineage>
        <taxon>Bacteria</taxon>
        <taxon>Bacillati</taxon>
        <taxon>Bacillota</taxon>
        <taxon>Clostridia</taxon>
        <taxon>Eubacteriales</taxon>
        <taxon>Oscillospiraceae</taxon>
        <taxon>Youxingia</taxon>
    </lineage>
</organism>
<evidence type="ECO:0000256" key="1">
    <source>
        <dbReference type="SAM" id="MobiDB-lite"/>
    </source>
</evidence>
<reference evidence="2" key="1">
    <citation type="submission" date="2020-08" db="EMBL/GenBank/DDBJ databases">
        <title>Genome public.</title>
        <authorList>
            <person name="Liu C."/>
            <person name="Sun Q."/>
        </authorList>
    </citation>
    <scope>NUCLEOTIDE SEQUENCE</scope>
    <source>
        <strain evidence="2">NSJ-64</strain>
    </source>
</reference>